<protein>
    <submittedName>
        <fullName evidence="14">Neurotrypsin</fullName>
    </submittedName>
</protein>
<feature type="transmembrane region" description="Helical" evidence="11">
    <location>
        <begin position="156"/>
        <end position="176"/>
    </location>
</feature>
<dbReference type="Pfam" id="PF00530">
    <property type="entry name" value="SRCR"/>
    <property type="match status" value="1"/>
</dbReference>
<keyword evidence="9" id="KW-0325">Glycoprotein</keyword>
<dbReference type="SMART" id="SM00202">
    <property type="entry name" value="SR"/>
    <property type="match status" value="1"/>
</dbReference>
<evidence type="ECO:0000259" key="13">
    <source>
        <dbReference type="PROSITE" id="PS50287"/>
    </source>
</evidence>
<organism evidence="14 15">
    <name type="scientific">Oopsacas minuta</name>
    <dbReference type="NCBI Taxonomy" id="111878"/>
    <lineage>
        <taxon>Eukaryota</taxon>
        <taxon>Metazoa</taxon>
        <taxon>Porifera</taxon>
        <taxon>Hexactinellida</taxon>
        <taxon>Hexasterophora</taxon>
        <taxon>Lyssacinosida</taxon>
        <taxon>Leucopsacidae</taxon>
        <taxon>Oopsacas</taxon>
    </lineage>
</organism>
<keyword evidence="15" id="KW-1185">Reference proteome</keyword>
<keyword evidence="4" id="KW-0732">Signal</keyword>
<dbReference type="Gene3D" id="1.20.1070.10">
    <property type="entry name" value="Rhodopsin 7-helix transmembrane proteins"/>
    <property type="match status" value="1"/>
</dbReference>
<feature type="domain" description="SRCR" evidence="13">
    <location>
        <begin position="16"/>
        <end position="111"/>
    </location>
</feature>
<dbReference type="GO" id="GO:0007166">
    <property type="term" value="P:cell surface receptor signaling pathway"/>
    <property type="evidence" value="ECO:0007669"/>
    <property type="project" value="InterPro"/>
</dbReference>
<dbReference type="PROSITE" id="PS50287">
    <property type="entry name" value="SRCR_2"/>
    <property type="match status" value="1"/>
</dbReference>
<reference evidence="14 15" key="1">
    <citation type="journal article" date="2023" name="BMC Biol.">
        <title>The compact genome of the sponge Oopsacas minuta (Hexactinellida) is lacking key metazoan core genes.</title>
        <authorList>
            <person name="Santini S."/>
            <person name="Schenkelaars Q."/>
            <person name="Jourda C."/>
            <person name="Duchesne M."/>
            <person name="Belahbib H."/>
            <person name="Rocher C."/>
            <person name="Selva M."/>
            <person name="Riesgo A."/>
            <person name="Vervoort M."/>
            <person name="Leys S.P."/>
            <person name="Kodjabachian L."/>
            <person name="Le Bivic A."/>
            <person name="Borchiellini C."/>
            <person name="Claverie J.M."/>
            <person name="Renard E."/>
        </authorList>
    </citation>
    <scope>NUCLEOTIDE SEQUENCE [LARGE SCALE GENOMIC DNA]</scope>
    <source>
        <strain evidence="14">SPO-2</strain>
    </source>
</reference>
<dbReference type="Pfam" id="PF00002">
    <property type="entry name" value="7tm_2"/>
    <property type="match status" value="1"/>
</dbReference>
<feature type="disulfide bond" evidence="10">
    <location>
        <begin position="80"/>
        <end position="90"/>
    </location>
</feature>
<feature type="transmembrane region" description="Helical" evidence="11">
    <location>
        <begin position="267"/>
        <end position="291"/>
    </location>
</feature>
<dbReference type="InterPro" id="IPR000832">
    <property type="entry name" value="GPCR_2_secretin-like"/>
</dbReference>
<dbReference type="GO" id="GO:0004930">
    <property type="term" value="F:G protein-coupled receptor activity"/>
    <property type="evidence" value="ECO:0007669"/>
    <property type="project" value="InterPro"/>
</dbReference>
<keyword evidence="6 11" id="KW-1133">Transmembrane helix</keyword>
<keyword evidence="3 11" id="KW-0812">Transmembrane</keyword>
<evidence type="ECO:0000256" key="11">
    <source>
        <dbReference type="SAM" id="Phobius"/>
    </source>
</evidence>
<feature type="transmembrane region" description="Helical" evidence="11">
    <location>
        <begin position="312"/>
        <end position="334"/>
    </location>
</feature>
<feature type="transmembrane region" description="Helical" evidence="11">
    <location>
        <begin position="188"/>
        <end position="213"/>
    </location>
</feature>
<sequence length="410" mass="46079">MEVVQITCYASENGAIRLTNGDNGVLQVFYDGEWGYVCDDGWTQLNSNVTCDILGYGYALSTAVGFYDDNTNYLLNLVDCVGNEAAFLDCSYSPYTPDSCFSSEHIYITCLPGGTAILVLDVFSYILISISFISLIISLILFCIAGRAFFRVETNIIYFNYCIAMLLATGIFLFGIPTRKFNRGFCMSIAFVLHYTWLAVFTWTLCIGILIMFKFVISVMSTRKIYPYLIVFGWVFPIIIPIITISITHSYYVNESKHCFLNNDGGVIWALIAPILIILIINAVFLVIAIVKIIYTKKSSQNNEQTDIMKDALITALVLTPVLGIPWLFLLLNVSIQHIALQYIFIFLNGLIGLVFLLVIVLRNKEVRGILKRGKTSEGITTLRNRDPMVSETEDYKVYHTPESSVEALT</sequence>
<dbReference type="AlphaFoldDB" id="A0AAV7KDT9"/>
<dbReference type="FunFam" id="3.10.250.10:FF:000016">
    <property type="entry name" value="Scavenger receptor cysteine-rich protein type 12"/>
    <property type="match status" value="1"/>
</dbReference>
<comment type="caution">
    <text evidence="10">Lacks conserved residue(s) required for the propagation of feature annotation.</text>
</comment>
<accession>A0AAV7KDT9</accession>
<dbReference type="PROSITE" id="PS50261">
    <property type="entry name" value="G_PROTEIN_RECEP_F2_4"/>
    <property type="match status" value="1"/>
</dbReference>
<dbReference type="PANTHER" id="PTHR12011">
    <property type="entry name" value="ADHESION G-PROTEIN COUPLED RECEPTOR"/>
    <property type="match status" value="1"/>
</dbReference>
<dbReference type="InterPro" id="IPR001190">
    <property type="entry name" value="SRCR"/>
</dbReference>
<evidence type="ECO:0000256" key="6">
    <source>
        <dbReference type="ARBA" id="ARBA00022989"/>
    </source>
</evidence>
<evidence type="ECO:0000313" key="14">
    <source>
        <dbReference type="EMBL" id="KAI6659586.1"/>
    </source>
</evidence>
<gene>
    <name evidence="14" type="ORF">LOD99_14509</name>
</gene>
<keyword evidence="5" id="KW-0677">Repeat</keyword>
<evidence type="ECO:0000256" key="4">
    <source>
        <dbReference type="ARBA" id="ARBA00022729"/>
    </source>
</evidence>
<evidence type="ECO:0000256" key="9">
    <source>
        <dbReference type="ARBA" id="ARBA00023180"/>
    </source>
</evidence>
<feature type="transmembrane region" description="Helical" evidence="11">
    <location>
        <begin position="122"/>
        <end position="144"/>
    </location>
</feature>
<comment type="subcellular location">
    <subcellularLocation>
        <location evidence="1">Membrane</location>
        <topology evidence="1">Multi-pass membrane protein</topology>
    </subcellularLocation>
    <subcellularLocation>
        <location evidence="2">Membrane</location>
        <topology evidence="2">Single-pass membrane protein</topology>
    </subcellularLocation>
</comment>
<dbReference type="SUPFAM" id="SSF56487">
    <property type="entry name" value="SRCR-like"/>
    <property type="match status" value="1"/>
</dbReference>
<evidence type="ECO:0000256" key="7">
    <source>
        <dbReference type="ARBA" id="ARBA00023136"/>
    </source>
</evidence>
<comment type="caution">
    <text evidence="14">The sequence shown here is derived from an EMBL/GenBank/DDBJ whole genome shotgun (WGS) entry which is preliminary data.</text>
</comment>
<keyword evidence="8 10" id="KW-1015">Disulfide bond</keyword>
<evidence type="ECO:0000256" key="2">
    <source>
        <dbReference type="ARBA" id="ARBA00004167"/>
    </source>
</evidence>
<dbReference type="InterPro" id="IPR036772">
    <property type="entry name" value="SRCR-like_dom_sf"/>
</dbReference>
<dbReference type="GO" id="GO:0005886">
    <property type="term" value="C:plasma membrane"/>
    <property type="evidence" value="ECO:0007669"/>
    <property type="project" value="TreeGrafter"/>
</dbReference>
<dbReference type="PRINTS" id="PR00258">
    <property type="entry name" value="SPERACTRCPTR"/>
</dbReference>
<dbReference type="Gene3D" id="3.10.250.10">
    <property type="entry name" value="SRCR-like domain"/>
    <property type="match status" value="1"/>
</dbReference>
<evidence type="ECO:0000313" key="15">
    <source>
        <dbReference type="Proteomes" id="UP001165289"/>
    </source>
</evidence>
<feature type="transmembrane region" description="Helical" evidence="11">
    <location>
        <begin position="340"/>
        <end position="362"/>
    </location>
</feature>
<evidence type="ECO:0000256" key="1">
    <source>
        <dbReference type="ARBA" id="ARBA00004141"/>
    </source>
</evidence>
<evidence type="ECO:0000259" key="12">
    <source>
        <dbReference type="PROSITE" id="PS50261"/>
    </source>
</evidence>
<keyword evidence="7 11" id="KW-0472">Membrane</keyword>
<dbReference type="Proteomes" id="UP001165289">
    <property type="component" value="Unassembled WGS sequence"/>
</dbReference>
<evidence type="ECO:0000256" key="5">
    <source>
        <dbReference type="ARBA" id="ARBA00022737"/>
    </source>
</evidence>
<evidence type="ECO:0000256" key="8">
    <source>
        <dbReference type="ARBA" id="ARBA00023157"/>
    </source>
</evidence>
<dbReference type="EMBL" id="JAKMXF010000055">
    <property type="protein sequence ID" value="KAI6659586.1"/>
    <property type="molecule type" value="Genomic_DNA"/>
</dbReference>
<dbReference type="PRINTS" id="PR00249">
    <property type="entry name" value="GPCRSECRETIN"/>
</dbReference>
<proteinExistence type="predicted"/>
<evidence type="ECO:0000256" key="3">
    <source>
        <dbReference type="ARBA" id="ARBA00022692"/>
    </source>
</evidence>
<name>A0AAV7KDT9_9METZ</name>
<feature type="transmembrane region" description="Helical" evidence="11">
    <location>
        <begin position="225"/>
        <end position="247"/>
    </location>
</feature>
<feature type="domain" description="G-protein coupled receptors family 2 profile 2" evidence="12">
    <location>
        <begin position="120"/>
        <end position="364"/>
    </location>
</feature>
<dbReference type="InterPro" id="IPR017981">
    <property type="entry name" value="GPCR_2-like_7TM"/>
</dbReference>
<evidence type="ECO:0000256" key="10">
    <source>
        <dbReference type="PROSITE-ProRule" id="PRU00196"/>
    </source>
</evidence>
<dbReference type="PANTHER" id="PTHR12011:SF347">
    <property type="entry name" value="FI21270P1-RELATED"/>
    <property type="match status" value="1"/>
</dbReference>